<accession>A0A5K7YCC2</accession>
<proteinExistence type="predicted"/>
<evidence type="ECO:0000313" key="2">
    <source>
        <dbReference type="Proteomes" id="UP000427906"/>
    </source>
</evidence>
<dbReference type="EMBL" id="AP021874">
    <property type="protein sequence ID" value="BBO67072.1"/>
    <property type="molecule type" value="Genomic_DNA"/>
</dbReference>
<organism evidence="1 2">
    <name type="scientific">Desulfosarcina alkanivorans</name>
    <dbReference type="NCBI Taxonomy" id="571177"/>
    <lineage>
        <taxon>Bacteria</taxon>
        <taxon>Pseudomonadati</taxon>
        <taxon>Thermodesulfobacteriota</taxon>
        <taxon>Desulfobacteria</taxon>
        <taxon>Desulfobacterales</taxon>
        <taxon>Desulfosarcinaceae</taxon>
        <taxon>Desulfosarcina</taxon>
    </lineage>
</organism>
<gene>
    <name evidence="1" type="ORF">DSCA_10020</name>
</gene>
<reference evidence="1 2" key="1">
    <citation type="submission" date="2019-11" db="EMBL/GenBank/DDBJ databases">
        <title>Comparative genomics of hydrocarbon-degrading Desulfosarcina strains.</title>
        <authorList>
            <person name="Watanabe M."/>
            <person name="Kojima H."/>
            <person name="Fukui M."/>
        </authorList>
    </citation>
    <scope>NUCLEOTIDE SEQUENCE [LARGE SCALE GENOMIC DNA]</scope>
    <source>
        <strain evidence="1 2">PL12</strain>
    </source>
</reference>
<dbReference type="Proteomes" id="UP000427906">
    <property type="component" value="Chromosome"/>
</dbReference>
<dbReference type="AlphaFoldDB" id="A0A5K7YCC2"/>
<dbReference type="KEGG" id="dalk:DSCA_10020"/>
<evidence type="ECO:0000313" key="1">
    <source>
        <dbReference type="EMBL" id="BBO67072.1"/>
    </source>
</evidence>
<sequence>MDNRVIGYSPASLENTAAKSEMAWLIAGTFIENFADPYNMVNQIRLFDMV</sequence>
<name>A0A5K7YCC2_9BACT</name>
<dbReference type="RefSeq" id="WP_197904855.1">
    <property type="nucleotide sequence ID" value="NZ_AP021874.1"/>
</dbReference>
<protein>
    <submittedName>
        <fullName evidence="1">Uncharacterized protein</fullName>
    </submittedName>
</protein>
<keyword evidence="2" id="KW-1185">Reference proteome</keyword>